<evidence type="ECO:0000313" key="4">
    <source>
        <dbReference type="Proteomes" id="UP000706891"/>
    </source>
</evidence>
<reference evidence="3" key="1">
    <citation type="submission" date="2020-08" db="EMBL/GenBank/DDBJ databases">
        <authorList>
            <person name="Cejkova D."/>
            <person name="Kubasova T."/>
            <person name="Jahodarova E."/>
            <person name="Rychlik I."/>
        </authorList>
    </citation>
    <scope>NUCLEOTIDE SEQUENCE</scope>
    <source>
        <strain evidence="3">An824</strain>
    </source>
</reference>
<feature type="transmembrane region" description="Helical" evidence="1">
    <location>
        <begin position="209"/>
        <end position="231"/>
    </location>
</feature>
<keyword evidence="1" id="KW-1133">Transmembrane helix</keyword>
<dbReference type="Proteomes" id="UP000706891">
    <property type="component" value="Unassembled WGS sequence"/>
</dbReference>
<comment type="caution">
    <text evidence="3">The sequence shown here is derived from an EMBL/GenBank/DDBJ whole genome shotgun (WGS) entry which is preliminary data.</text>
</comment>
<proteinExistence type="predicted"/>
<dbReference type="InterPro" id="IPR051790">
    <property type="entry name" value="Cytochrome_c-biogenesis_DsbD"/>
</dbReference>
<dbReference type="NCBIfam" id="NF040495">
    <property type="entry name" value="tranport_ArsG"/>
    <property type="match status" value="1"/>
</dbReference>
<feature type="transmembrane region" description="Helical" evidence="1">
    <location>
        <begin position="136"/>
        <end position="160"/>
    </location>
</feature>
<keyword evidence="1" id="KW-0812">Transmembrane</keyword>
<dbReference type="PANTHER" id="PTHR31272:SF4">
    <property type="entry name" value="CYTOCHROME C-TYPE BIOGENESIS PROTEIN HI_1454-RELATED"/>
    <property type="match status" value="1"/>
</dbReference>
<sequence length="232" mass="25191">MEIIQSIIDNNNFPVLTAFMLGLIVALHPCPLAANIAAMGYIARDTADRRRIFMSGLAYTAGRILAYSALGAALLGLFRSSVDMEAVGRWFATWGERVLGPVLIAVGVYFVADRLIHRHEHCPDVSTRARRFHGVWGSFALGVILALSFCPESAIVYFGMLMPMSAKSATGYLLPIIFAVATSIPAVILAWSVAYGISGTTAMKEKMHVIQKWMSTIVGLIFIAAGVFCIFN</sequence>
<dbReference type="InterPro" id="IPR039447">
    <property type="entry name" value="UreH-like_TM_dom"/>
</dbReference>
<name>A0A938WTZ0_9BACT</name>
<protein>
    <submittedName>
        <fullName evidence="3">Sulfite exporter TauE/SafE family protein</fullName>
    </submittedName>
</protein>
<dbReference type="PANTHER" id="PTHR31272">
    <property type="entry name" value="CYTOCHROME C-TYPE BIOGENESIS PROTEIN HI_1454-RELATED"/>
    <property type="match status" value="1"/>
</dbReference>
<evidence type="ECO:0000256" key="1">
    <source>
        <dbReference type="SAM" id="Phobius"/>
    </source>
</evidence>
<feature type="transmembrane region" description="Helical" evidence="1">
    <location>
        <begin position="56"/>
        <end position="78"/>
    </location>
</feature>
<accession>A0A938WTZ0</accession>
<keyword evidence="1" id="KW-0472">Membrane</keyword>
<reference evidence="3" key="2">
    <citation type="journal article" date="2021" name="Sci. Rep.">
        <title>The distribution of antibiotic resistance genes in chicken gut microbiota commensals.</title>
        <authorList>
            <person name="Juricova H."/>
            <person name="Matiasovicova J."/>
            <person name="Kubasova T."/>
            <person name="Cejkova D."/>
            <person name="Rychlik I."/>
        </authorList>
    </citation>
    <scope>NUCLEOTIDE SEQUENCE</scope>
    <source>
        <strain evidence="3">An824</strain>
    </source>
</reference>
<feature type="transmembrane region" description="Helical" evidence="1">
    <location>
        <begin position="19"/>
        <end position="44"/>
    </location>
</feature>
<feature type="domain" description="Urease accessory protein UreH-like transmembrane" evidence="2">
    <location>
        <begin position="17"/>
        <end position="227"/>
    </location>
</feature>
<dbReference type="Pfam" id="PF13386">
    <property type="entry name" value="DsbD_2"/>
    <property type="match status" value="1"/>
</dbReference>
<dbReference type="AlphaFoldDB" id="A0A938WTZ0"/>
<evidence type="ECO:0000259" key="2">
    <source>
        <dbReference type="Pfam" id="PF13386"/>
    </source>
</evidence>
<dbReference type="RefSeq" id="WP_205103815.1">
    <property type="nucleotide sequence ID" value="NZ_JACJJG010000015.1"/>
</dbReference>
<feature type="transmembrane region" description="Helical" evidence="1">
    <location>
        <begin position="172"/>
        <end position="197"/>
    </location>
</feature>
<evidence type="ECO:0000313" key="3">
    <source>
        <dbReference type="EMBL" id="MBM6673185.1"/>
    </source>
</evidence>
<organism evidence="3 4">
    <name type="scientific">Marseilla massiliensis</name>
    <dbReference type="NCBI Taxonomy" id="1841864"/>
    <lineage>
        <taxon>Bacteria</taxon>
        <taxon>Pseudomonadati</taxon>
        <taxon>Bacteroidota</taxon>
        <taxon>Bacteroidia</taxon>
        <taxon>Bacteroidales</taxon>
        <taxon>Prevotellaceae</taxon>
        <taxon>Marseilla</taxon>
    </lineage>
</organism>
<gene>
    <name evidence="3" type="ORF">H6A34_04750</name>
</gene>
<feature type="transmembrane region" description="Helical" evidence="1">
    <location>
        <begin position="98"/>
        <end position="116"/>
    </location>
</feature>
<keyword evidence="4" id="KW-1185">Reference proteome</keyword>
<dbReference type="EMBL" id="JACJJG010000015">
    <property type="protein sequence ID" value="MBM6673185.1"/>
    <property type="molecule type" value="Genomic_DNA"/>
</dbReference>